<reference evidence="1 2" key="1">
    <citation type="submission" date="2013-01" db="EMBL/GenBank/DDBJ databases">
        <authorList>
            <person name="Harkins D.M."/>
            <person name="Durkin A.S."/>
            <person name="Brinkac L.M."/>
            <person name="Haft D.H."/>
            <person name="Selengut J.D."/>
            <person name="Sanka R."/>
            <person name="DePew J."/>
            <person name="Purushe J."/>
            <person name="Matthias M.A."/>
            <person name="Vinetz J.M."/>
            <person name="Sutton G.G."/>
            <person name="Nierman W.C."/>
            <person name="Fouts D.E."/>
        </authorList>
    </citation>
    <scope>NUCLEOTIDE SEQUENCE [LARGE SCALE GENOMIC DNA]</scope>
    <source>
        <strain evidence="1 2">ZUN142</strain>
    </source>
</reference>
<dbReference type="EMBL" id="AHOP02000037">
    <property type="protein sequence ID" value="EMO40160.1"/>
    <property type="molecule type" value="Genomic_DNA"/>
</dbReference>
<gene>
    <name evidence="1" type="ORF">LEP1GSC186_4792</name>
</gene>
<dbReference type="AlphaFoldDB" id="M6U6Q1"/>
<dbReference type="Proteomes" id="UP000012153">
    <property type="component" value="Unassembled WGS sequence"/>
</dbReference>
<organism evidence="1 2">
    <name type="scientific">Leptospira noguchii serovar Autumnalis str. ZUN142</name>
    <dbReference type="NCBI Taxonomy" id="1085540"/>
    <lineage>
        <taxon>Bacteria</taxon>
        <taxon>Pseudomonadati</taxon>
        <taxon>Spirochaetota</taxon>
        <taxon>Spirochaetia</taxon>
        <taxon>Leptospirales</taxon>
        <taxon>Leptospiraceae</taxon>
        <taxon>Leptospira</taxon>
    </lineage>
</organism>
<sequence length="42" mass="4854">MLLLRSDIPMKVSFYIFKQAIRFPGVNFLPGCGFCTEQENEI</sequence>
<protein>
    <submittedName>
        <fullName evidence="1">Uncharacterized protein</fullName>
    </submittedName>
</protein>
<name>M6U6Q1_9LEPT</name>
<evidence type="ECO:0000313" key="1">
    <source>
        <dbReference type="EMBL" id="EMO40160.1"/>
    </source>
</evidence>
<accession>M6U6Q1</accession>
<proteinExistence type="predicted"/>
<evidence type="ECO:0000313" key="2">
    <source>
        <dbReference type="Proteomes" id="UP000012153"/>
    </source>
</evidence>
<comment type="caution">
    <text evidence="1">The sequence shown here is derived from an EMBL/GenBank/DDBJ whole genome shotgun (WGS) entry which is preliminary data.</text>
</comment>